<dbReference type="Proteomes" id="UP000028492">
    <property type="component" value="Chromosome"/>
</dbReference>
<organism evidence="1 2">
    <name type="scientific">Amycolatopsis japonica</name>
    <dbReference type="NCBI Taxonomy" id="208439"/>
    <lineage>
        <taxon>Bacteria</taxon>
        <taxon>Bacillati</taxon>
        <taxon>Actinomycetota</taxon>
        <taxon>Actinomycetes</taxon>
        <taxon>Pseudonocardiales</taxon>
        <taxon>Pseudonocardiaceae</taxon>
        <taxon>Amycolatopsis</taxon>
        <taxon>Amycolatopsis japonica group</taxon>
    </lineage>
</organism>
<accession>A0A075ULN0</accession>
<dbReference type="AlphaFoldDB" id="A0A075ULN0"/>
<evidence type="ECO:0000313" key="2">
    <source>
        <dbReference type="Proteomes" id="UP000028492"/>
    </source>
</evidence>
<evidence type="ECO:0000313" key="1">
    <source>
        <dbReference type="EMBL" id="AIG73321.1"/>
    </source>
</evidence>
<dbReference type="KEGG" id="aja:AJAP_01955"/>
<proteinExistence type="predicted"/>
<reference evidence="1 2" key="1">
    <citation type="journal article" date="2014" name="J. Biotechnol.">
        <title>Complete genome sequence of the actinobacterium Amycolatopsis japonica MG417-CF17(T) (=DSM 44213T) producing (S,S)-N,N'-ethylenediaminedisuccinic acid.</title>
        <authorList>
            <person name="Stegmann E."/>
            <person name="Albersmeier A."/>
            <person name="Spohn M."/>
            <person name="Gert H."/>
            <person name="Weber T."/>
            <person name="Wohlleben W."/>
            <person name="Kalinowski J."/>
            <person name="Ruckert C."/>
        </authorList>
    </citation>
    <scope>NUCLEOTIDE SEQUENCE [LARGE SCALE GENOMIC DNA]</scope>
    <source>
        <strain evidence="2">MG417-CF17 (DSM 44213)</strain>
    </source>
</reference>
<sequence>MTTVIDSPPTQTEQQPGQRVRNCRDVFAWPTTIDSVSGDVYLQLGTTVDALIMRAGSGAEVNNFLARHMLRVPIIVVPGDPNDWIFLTQPRTTMRMSSWGDLVRTQIGWKRHGDAVLLPASDNVKEGVRWLERPQPHMTLPPWTTVADAARRASSPCGTW</sequence>
<protein>
    <submittedName>
        <fullName evidence="1">Uncharacterized protein</fullName>
    </submittedName>
</protein>
<keyword evidence="2" id="KW-1185">Reference proteome</keyword>
<dbReference type="EMBL" id="CP008953">
    <property type="protein sequence ID" value="AIG73321.1"/>
    <property type="molecule type" value="Genomic_DNA"/>
</dbReference>
<dbReference type="RefSeq" id="WP_038507748.1">
    <property type="nucleotide sequence ID" value="NZ_CP008953.1"/>
</dbReference>
<dbReference type="STRING" id="208439.AJAP_01955"/>
<dbReference type="HOGENOM" id="CLU_139791_0_0_11"/>
<dbReference type="eggNOG" id="ENOG5031IV3">
    <property type="taxonomic scope" value="Bacteria"/>
</dbReference>
<name>A0A075ULN0_9PSEU</name>
<gene>
    <name evidence="1" type="ORF">AJAP_01955</name>
</gene>